<gene>
    <name evidence="1" type="ORF">EVOR1521_LOCUS25823</name>
</gene>
<keyword evidence="2" id="KW-1185">Reference proteome</keyword>
<dbReference type="Proteomes" id="UP001178507">
    <property type="component" value="Unassembled WGS sequence"/>
</dbReference>
<organism evidence="1 2">
    <name type="scientific">Effrenium voratum</name>
    <dbReference type="NCBI Taxonomy" id="2562239"/>
    <lineage>
        <taxon>Eukaryota</taxon>
        <taxon>Sar</taxon>
        <taxon>Alveolata</taxon>
        <taxon>Dinophyceae</taxon>
        <taxon>Suessiales</taxon>
        <taxon>Symbiodiniaceae</taxon>
        <taxon>Effrenium</taxon>
    </lineage>
</organism>
<comment type="caution">
    <text evidence="1">The sequence shown here is derived from an EMBL/GenBank/DDBJ whole genome shotgun (WGS) entry which is preliminary data.</text>
</comment>
<proteinExistence type="predicted"/>
<accession>A0AA36JCF2</accession>
<reference evidence="1" key="1">
    <citation type="submission" date="2023-08" db="EMBL/GenBank/DDBJ databases">
        <authorList>
            <person name="Chen Y."/>
            <person name="Shah S."/>
            <person name="Dougan E. K."/>
            <person name="Thang M."/>
            <person name="Chan C."/>
        </authorList>
    </citation>
    <scope>NUCLEOTIDE SEQUENCE</scope>
</reference>
<protein>
    <submittedName>
        <fullName evidence="1">Uncharacterized protein</fullName>
    </submittedName>
</protein>
<dbReference type="AlphaFoldDB" id="A0AA36JCF2"/>
<dbReference type="InterPro" id="IPR011990">
    <property type="entry name" value="TPR-like_helical_dom_sf"/>
</dbReference>
<evidence type="ECO:0000313" key="2">
    <source>
        <dbReference type="Proteomes" id="UP001178507"/>
    </source>
</evidence>
<evidence type="ECO:0000313" key="1">
    <source>
        <dbReference type="EMBL" id="CAJ1403077.1"/>
    </source>
</evidence>
<dbReference type="Gene3D" id="1.25.40.10">
    <property type="entry name" value="Tetratricopeptide repeat domain"/>
    <property type="match status" value="1"/>
</dbReference>
<dbReference type="EMBL" id="CAUJNA010003479">
    <property type="protein sequence ID" value="CAJ1403077.1"/>
    <property type="molecule type" value="Genomic_DNA"/>
</dbReference>
<sequence length="162" mass="17699">MSSGPCQPPEEALGQLDECRPRKPTRVLFEQRGKSKLGAPARDPLVGARGYREHAAELWLGGDAAGAVAEWQKALKATVEERGRVPEEELDEFEQSVQLNLAAGHLRLGQHSEAKKHVCFGLGAGRPGGRHLLDACAREINITFWPMKGEYPLVGVMFSGEM</sequence>
<name>A0AA36JCF2_9DINO</name>